<dbReference type="Pfam" id="PF00698">
    <property type="entry name" value="Acyl_transf_1"/>
    <property type="match status" value="1"/>
</dbReference>
<dbReference type="SMART" id="SM00827">
    <property type="entry name" value="PKS_AT"/>
    <property type="match status" value="1"/>
</dbReference>
<keyword evidence="4" id="KW-0808">Transferase</keyword>
<evidence type="ECO:0000313" key="4">
    <source>
        <dbReference type="EMBL" id="TCO62038.1"/>
    </source>
</evidence>
<name>A0A4R2JXB6_9PSEU</name>
<dbReference type="InterPro" id="IPR016035">
    <property type="entry name" value="Acyl_Trfase/lysoPLipase"/>
</dbReference>
<dbReference type="InterPro" id="IPR016036">
    <property type="entry name" value="Malonyl_transacylase_ACP-bd"/>
</dbReference>
<sequence length="324" mass="34100">MRSVALLLPGQGAQYAGMSTDLYGEVEVFTTAMDEVFDALGPDGDQLRADWLSDSPSLPIDHVIRSQPLLFAIDYAYGTLVRSWGVEPAALLGHSIGEMAAAVLAGVFTIGDASRLVWTRMSGLADAVPGGMIAVAQSAQSLAPLLGGQVVVGAVNAPRQTILAGPRPELDSVAAELTARGITCRPVASLTPFHSPALAGFVAADRRQFATVPMRAPAMPIYSCYTAAVLRPDQAVDPGYWASHPVATVRFWPALETLLASGDYLLLEAGPGRSLTTLARRHPAVRSGRSQVLALTPDPHQSRSEIFTIAQGIASGTHPREAVT</sequence>
<dbReference type="AlphaFoldDB" id="A0A4R2JXB6"/>
<evidence type="ECO:0000259" key="3">
    <source>
        <dbReference type="SMART" id="SM00827"/>
    </source>
</evidence>
<dbReference type="Gene3D" id="3.30.70.250">
    <property type="entry name" value="Malonyl-CoA ACP transacylase, ACP-binding"/>
    <property type="match status" value="1"/>
</dbReference>
<dbReference type="PANTHER" id="PTHR43775:SF37">
    <property type="entry name" value="SI:DKEY-61P9.11"/>
    <property type="match status" value="1"/>
</dbReference>
<gene>
    <name evidence="4" type="ORF">EV192_102175</name>
</gene>
<keyword evidence="1" id="KW-0596">Phosphopantetheine</keyword>
<dbReference type="InterPro" id="IPR001227">
    <property type="entry name" value="Ac_transferase_dom_sf"/>
</dbReference>
<dbReference type="GO" id="GO:0004312">
    <property type="term" value="F:fatty acid synthase activity"/>
    <property type="evidence" value="ECO:0007669"/>
    <property type="project" value="TreeGrafter"/>
</dbReference>
<evidence type="ECO:0000256" key="2">
    <source>
        <dbReference type="ARBA" id="ARBA00022553"/>
    </source>
</evidence>
<proteinExistence type="predicted"/>
<keyword evidence="5" id="KW-1185">Reference proteome</keyword>
<dbReference type="Proteomes" id="UP000295680">
    <property type="component" value="Unassembled WGS sequence"/>
</dbReference>
<dbReference type="PANTHER" id="PTHR43775">
    <property type="entry name" value="FATTY ACID SYNTHASE"/>
    <property type="match status" value="1"/>
</dbReference>
<evidence type="ECO:0000313" key="5">
    <source>
        <dbReference type="Proteomes" id="UP000295680"/>
    </source>
</evidence>
<protein>
    <submittedName>
        <fullName evidence="4">Acyl transferase family protein</fullName>
    </submittedName>
</protein>
<dbReference type="RefSeq" id="WP_132113514.1">
    <property type="nucleotide sequence ID" value="NZ_SLWS01000002.1"/>
</dbReference>
<dbReference type="GO" id="GO:0006633">
    <property type="term" value="P:fatty acid biosynthetic process"/>
    <property type="evidence" value="ECO:0007669"/>
    <property type="project" value="TreeGrafter"/>
</dbReference>
<dbReference type="EMBL" id="SLWS01000002">
    <property type="protein sequence ID" value="TCO62038.1"/>
    <property type="molecule type" value="Genomic_DNA"/>
</dbReference>
<dbReference type="Gene3D" id="3.40.366.10">
    <property type="entry name" value="Malonyl-Coenzyme A Acyl Carrier Protein, domain 2"/>
    <property type="match status" value="1"/>
</dbReference>
<dbReference type="InterPro" id="IPR050091">
    <property type="entry name" value="PKS_NRPS_Biosynth_Enz"/>
</dbReference>
<evidence type="ECO:0000256" key="1">
    <source>
        <dbReference type="ARBA" id="ARBA00022450"/>
    </source>
</evidence>
<reference evidence="4 5" key="1">
    <citation type="submission" date="2019-03" db="EMBL/GenBank/DDBJ databases">
        <title>Genomic Encyclopedia of Type Strains, Phase IV (KMG-IV): sequencing the most valuable type-strain genomes for metagenomic binning, comparative biology and taxonomic classification.</title>
        <authorList>
            <person name="Goeker M."/>
        </authorList>
    </citation>
    <scope>NUCLEOTIDE SEQUENCE [LARGE SCALE GENOMIC DNA]</scope>
    <source>
        <strain evidence="4 5">DSM 45934</strain>
    </source>
</reference>
<dbReference type="SUPFAM" id="SSF55048">
    <property type="entry name" value="Probable ACP-binding domain of malonyl-CoA ACP transacylase"/>
    <property type="match status" value="1"/>
</dbReference>
<dbReference type="SUPFAM" id="SSF52151">
    <property type="entry name" value="FabD/lysophospholipase-like"/>
    <property type="match status" value="1"/>
</dbReference>
<keyword evidence="2" id="KW-0597">Phosphoprotein</keyword>
<organism evidence="4 5">
    <name type="scientific">Actinocrispum wychmicini</name>
    <dbReference type="NCBI Taxonomy" id="1213861"/>
    <lineage>
        <taxon>Bacteria</taxon>
        <taxon>Bacillati</taxon>
        <taxon>Actinomycetota</taxon>
        <taxon>Actinomycetes</taxon>
        <taxon>Pseudonocardiales</taxon>
        <taxon>Pseudonocardiaceae</taxon>
        <taxon>Actinocrispum</taxon>
    </lineage>
</organism>
<comment type="caution">
    <text evidence="4">The sequence shown here is derived from an EMBL/GenBank/DDBJ whole genome shotgun (WGS) entry which is preliminary data.</text>
</comment>
<dbReference type="InterPro" id="IPR014043">
    <property type="entry name" value="Acyl_transferase_dom"/>
</dbReference>
<accession>A0A4R2JXB6</accession>
<dbReference type="Gene3D" id="3.30.70.3290">
    <property type="match status" value="1"/>
</dbReference>
<feature type="domain" description="Malonyl-CoA:ACP transacylase (MAT)" evidence="3">
    <location>
        <begin position="7"/>
        <end position="299"/>
    </location>
</feature>
<dbReference type="OrthoDB" id="4726421at2"/>